<name>A0A6A7BC00_9PLEO</name>
<protein>
    <submittedName>
        <fullName evidence="2">Uncharacterized protein</fullName>
    </submittedName>
</protein>
<keyword evidence="3" id="KW-1185">Reference proteome</keyword>
<gene>
    <name evidence="2" type="ORF">T440DRAFT_526803</name>
</gene>
<reference evidence="2" key="1">
    <citation type="submission" date="2020-01" db="EMBL/GenBank/DDBJ databases">
        <authorList>
            <consortium name="DOE Joint Genome Institute"/>
            <person name="Haridas S."/>
            <person name="Albert R."/>
            <person name="Binder M."/>
            <person name="Bloem J."/>
            <person name="Labutti K."/>
            <person name="Salamov A."/>
            <person name="Andreopoulos B."/>
            <person name="Baker S.E."/>
            <person name="Barry K."/>
            <person name="Bills G."/>
            <person name="Bluhm B.H."/>
            <person name="Cannon C."/>
            <person name="Castanera R."/>
            <person name="Culley D.E."/>
            <person name="Daum C."/>
            <person name="Ezra D."/>
            <person name="Gonzalez J.B."/>
            <person name="Henrissat B."/>
            <person name="Kuo A."/>
            <person name="Liang C."/>
            <person name="Lipzen A."/>
            <person name="Lutzoni F."/>
            <person name="Magnuson J."/>
            <person name="Mondo S."/>
            <person name="Nolan M."/>
            <person name="Ohm R."/>
            <person name="Pangilinan J."/>
            <person name="Park H.-J."/>
            <person name="Ramirez L."/>
            <person name="Alfaro M."/>
            <person name="Sun H."/>
            <person name="Tritt A."/>
            <person name="Yoshinaga Y."/>
            <person name="Zwiers L.-H."/>
            <person name="Turgeon B.G."/>
            <person name="Goodwin S.B."/>
            <person name="Spatafora J.W."/>
            <person name="Crous P.W."/>
            <person name="Grigoriev I.V."/>
        </authorList>
    </citation>
    <scope>NUCLEOTIDE SEQUENCE</scope>
    <source>
        <strain evidence="2">IPT5</strain>
    </source>
</reference>
<dbReference type="EMBL" id="MU006299">
    <property type="protein sequence ID" value="KAF2852277.1"/>
    <property type="molecule type" value="Genomic_DNA"/>
</dbReference>
<proteinExistence type="predicted"/>
<accession>A0A6A7BC00</accession>
<evidence type="ECO:0000313" key="3">
    <source>
        <dbReference type="Proteomes" id="UP000799423"/>
    </source>
</evidence>
<organism evidence="2 3">
    <name type="scientific">Plenodomus tracheiphilus IPT5</name>
    <dbReference type="NCBI Taxonomy" id="1408161"/>
    <lineage>
        <taxon>Eukaryota</taxon>
        <taxon>Fungi</taxon>
        <taxon>Dikarya</taxon>
        <taxon>Ascomycota</taxon>
        <taxon>Pezizomycotina</taxon>
        <taxon>Dothideomycetes</taxon>
        <taxon>Pleosporomycetidae</taxon>
        <taxon>Pleosporales</taxon>
        <taxon>Pleosporineae</taxon>
        <taxon>Leptosphaeriaceae</taxon>
        <taxon>Plenodomus</taxon>
    </lineage>
</organism>
<dbReference type="AlphaFoldDB" id="A0A6A7BC00"/>
<sequence>MDTTSSNEAEEAVKPFQVILGQRQNTEARKPKSHNIKQWYGSITSSAKPFHNLRAKLRPTNLNENVEKTELNSSPNSLRVDSIHTAEPSTDGQTNAHAQSATHYLKGTTTSRMQFQKQDRYAVWQPMSGPFPTMLPSRPQSMPPTRSATTGTWRAIPIRQKHGLAPNRYKSVRMRSSMYHDAPRSHHDWVNSPSQSIFWSAPSLEGQITCPPSFVERERVVFTQAALHAAFARKLSGLVWAPSTTTPVQDHPLSHDSSTSPHILVSGSENQEEDAVEALFDEVDVAAEEGSGSEIIDEDLGSGEGESAYEDAEEYIGDIMEELQFLLNEPEEEKAQRRRSC</sequence>
<dbReference type="Proteomes" id="UP000799423">
    <property type="component" value="Unassembled WGS sequence"/>
</dbReference>
<feature type="region of interest" description="Disordered" evidence="1">
    <location>
        <begin position="1"/>
        <end position="36"/>
    </location>
</feature>
<dbReference type="OrthoDB" id="10658595at2759"/>
<evidence type="ECO:0000313" key="2">
    <source>
        <dbReference type="EMBL" id="KAF2852277.1"/>
    </source>
</evidence>
<evidence type="ECO:0000256" key="1">
    <source>
        <dbReference type="SAM" id="MobiDB-lite"/>
    </source>
</evidence>